<dbReference type="InterPro" id="IPR003814">
    <property type="entry name" value="FmdEsu_dom"/>
</dbReference>
<feature type="signal peptide" evidence="1">
    <location>
        <begin position="1"/>
        <end position="19"/>
    </location>
</feature>
<dbReference type="RefSeq" id="WP_187256615.1">
    <property type="nucleotide sequence ID" value="NZ_JBHULF010000014.1"/>
</dbReference>
<proteinExistence type="predicted"/>
<evidence type="ECO:0000313" key="4">
    <source>
        <dbReference type="Proteomes" id="UP000765802"/>
    </source>
</evidence>
<name>A0ABR7M8F4_9BACT</name>
<accession>A0ABR7M8F4</accession>
<dbReference type="Pfam" id="PF02663">
    <property type="entry name" value="FmdE"/>
    <property type="match status" value="1"/>
</dbReference>
<keyword evidence="1" id="KW-0732">Signal</keyword>
<sequence>MRHWLTLLLLIVLKFSAEAQNPRIFVIDTDFSKGRLTNRQTISLNDVTKLHGHLCDGLAVGFIGLREALYRLYPDSTIDRTNTRIVSKSSPCLTDIALYLTGGRYQFNSFYVSDSIPYMFIVQRIDNGKSMAVKLKPGIKPPAIDSLGSLANSGKLDACSIDSLQRLENKFLAQILATNPTSSFSVDEIKIFN</sequence>
<feature type="domain" description="Formylmethanofuran dehydrogenase subunit E" evidence="2">
    <location>
        <begin position="51"/>
        <end position="181"/>
    </location>
</feature>
<keyword evidence="4" id="KW-1185">Reference proteome</keyword>
<evidence type="ECO:0000256" key="1">
    <source>
        <dbReference type="SAM" id="SignalP"/>
    </source>
</evidence>
<evidence type="ECO:0000259" key="2">
    <source>
        <dbReference type="Pfam" id="PF02663"/>
    </source>
</evidence>
<feature type="chain" id="PRO_5045086984" description="Formylmethanofuran dehydrogenase subunit E domain-containing protein" evidence="1">
    <location>
        <begin position="20"/>
        <end position="193"/>
    </location>
</feature>
<protein>
    <recommendedName>
        <fullName evidence="2">Formylmethanofuran dehydrogenase subunit E domain-containing protein</fullName>
    </recommendedName>
</protein>
<dbReference type="EMBL" id="MBUA01000012">
    <property type="protein sequence ID" value="MBC6491310.1"/>
    <property type="molecule type" value="Genomic_DNA"/>
</dbReference>
<evidence type="ECO:0000313" key="3">
    <source>
        <dbReference type="EMBL" id="MBC6491310.1"/>
    </source>
</evidence>
<reference evidence="3 4" key="1">
    <citation type="submission" date="2016-07" db="EMBL/GenBank/DDBJ databases">
        <title>Genome analysis of Flavihumibacter stibioxidans YS-17.</title>
        <authorList>
            <person name="Shi K."/>
            <person name="Han Y."/>
            <person name="Wang G."/>
        </authorList>
    </citation>
    <scope>NUCLEOTIDE SEQUENCE [LARGE SCALE GENOMIC DNA]</scope>
    <source>
        <strain evidence="3 4">YS-17</strain>
    </source>
</reference>
<gene>
    <name evidence="3" type="ORF">BC349_09725</name>
</gene>
<organism evidence="3 4">
    <name type="scientific">Flavihumibacter stibioxidans</name>
    <dbReference type="NCBI Taxonomy" id="1834163"/>
    <lineage>
        <taxon>Bacteria</taxon>
        <taxon>Pseudomonadati</taxon>
        <taxon>Bacteroidota</taxon>
        <taxon>Chitinophagia</taxon>
        <taxon>Chitinophagales</taxon>
        <taxon>Chitinophagaceae</taxon>
        <taxon>Flavihumibacter</taxon>
    </lineage>
</organism>
<dbReference type="SUPFAM" id="SSF143555">
    <property type="entry name" value="FwdE-like"/>
    <property type="match status" value="1"/>
</dbReference>
<dbReference type="Proteomes" id="UP000765802">
    <property type="component" value="Unassembled WGS sequence"/>
</dbReference>
<dbReference type="Gene3D" id="3.30.1330.130">
    <property type="match status" value="1"/>
</dbReference>
<comment type="caution">
    <text evidence="3">The sequence shown here is derived from an EMBL/GenBank/DDBJ whole genome shotgun (WGS) entry which is preliminary data.</text>
</comment>